<dbReference type="EMBL" id="CAFBQP010000130">
    <property type="protein sequence ID" value="CAB5068193.1"/>
    <property type="molecule type" value="Genomic_DNA"/>
</dbReference>
<dbReference type="AlphaFoldDB" id="A0A6J6UWU0"/>
<evidence type="ECO:0000259" key="1">
    <source>
        <dbReference type="Pfam" id="PF01936"/>
    </source>
</evidence>
<reference evidence="3" key="1">
    <citation type="submission" date="2020-05" db="EMBL/GenBank/DDBJ databases">
        <authorList>
            <person name="Chiriac C."/>
            <person name="Salcher M."/>
            <person name="Ghai R."/>
            <person name="Kavagutti S V."/>
        </authorList>
    </citation>
    <scope>NUCLEOTIDE SEQUENCE</scope>
</reference>
<gene>
    <name evidence="2" type="ORF">UFOPK2602_01591</name>
    <name evidence="3" type="ORF">UFOPK2806_01858</name>
    <name evidence="4" type="ORF">UFOPK4306_02320</name>
</gene>
<evidence type="ECO:0000313" key="3">
    <source>
        <dbReference type="EMBL" id="CAB4763518.1"/>
    </source>
</evidence>
<dbReference type="Gene3D" id="3.40.50.1010">
    <property type="entry name" value="5'-nuclease"/>
    <property type="match status" value="1"/>
</dbReference>
<dbReference type="Pfam" id="PF01936">
    <property type="entry name" value="NYN"/>
    <property type="match status" value="1"/>
</dbReference>
<dbReference type="InterPro" id="IPR021139">
    <property type="entry name" value="NYN"/>
</dbReference>
<sequence>MVHRVVVFIDYQNVYRRARDAFGLDRSYVNGQVDPLAVGSRLSNLTTDHELVGVRVYRGMPSPKHDPVGHAAAQRQVARWRESSLVTVITRPLNYRAHSAPQEKGIDVQMAVDFVTLAMQGFHDLGILFTADSDLDPAAEAVGGMMGTGAVRLANWWDARRGAPRTVRAGGGTVYTHILRRADYVAVHDPVDYAVGTPRKPRPPRTDASN</sequence>
<dbReference type="EMBL" id="CAEZXX010000119">
    <property type="protein sequence ID" value="CAB4718837.1"/>
    <property type="molecule type" value="Genomic_DNA"/>
</dbReference>
<evidence type="ECO:0000313" key="2">
    <source>
        <dbReference type="EMBL" id="CAB4718837.1"/>
    </source>
</evidence>
<name>A0A6J6UWU0_9ZZZZ</name>
<feature type="domain" description="NYN" evidence="1">
    <location>
        <begin position="4"/>
        <end position="143"/>
    </location>
</feature>
<dbReference type="EMBL" id="CAEZYY010000030">
    <property type="protein sequence ID" value="CAB4763518.1"/>
    <property type="molecule type" value="Genomic_DNA"/>
</dbReference>
<protein>
    <submittedName>
        <fullName evidence="3">Unannotated protein</fullName>
    </submittedName>
</protein>
<proteinExistence type="predicted"/>
<accession>A0A6J6UWU0</accession>
<organism evidence="3">
    <name type="scientific">freshwater metagenome</name>
    <dbReference type="NCBI Taxonomy" id="449393"/>
    <lineage>
        <taxon>unclassified sequences</taxon>
        <taxon>metagenomes</taxon>
        <taxon>ecological metagenomes</taxon>
    </lineage>
</organism>
<evidence type="ECO:0000313" key="4">
    <source>
        <dbReference type="EMBL" id="CAB5068193.1"/>
    </source>
</evidence>
<dbReference type="GO" id="GO:0004540">
    <property type="term" value="F:RNA nuclease activity"/>
    <property type="evidence" value="ECO:0007669"/>
    <property type="project" value="InterPro"/>
</dbReference>